<comment type="caution">
    <text evidence="2">The sequence shown here is derived from an EMBL/GenBank/DDBJ whole genome shotgun (WGS) entry which is preliminary data.</text>
</comment>
<keyword evidence="1" id="KW-0472">Membrane</keyword>
<feature type="transmembrane region" description="Helical" evidence="1">
    <location>
        <begin position="87"/>
        <end position="112"/>
    </location>
</feature>
<keyword evidence="1" id="KW-0812">Transmembrane</keyword>
<organism evidence="2 3">
    <name type="scientific">Effusibacillus consociatus</name>
    <dbReference type="NCBI Taxonomy" id="1117041"/>
    <lineage>
        <taxon>Bacteria</taxon>
        <taxon>Bacillati</taxon>
        <taxon>Bacillota</taxon>
        <taxon>Bacilli</taxon>
        <taxon>Bacillales</taxon>
        <taxon>Alicyclobacillaceae</taxon>
        <taxon>Effusibacillus</taxon>
    </lineage>
</organism>
<keyword evidence="3" id="KW-1185">Reference proteome</keyword>
<evidence type="ECO:0000313" key="3">
    <source>
        <dbReference type="Proteomes" id="UP001596002"/>
    </source>
</evidence>
<sequence>MVKNRWLKLSLFSLAGILVFGLLQAIFQNLFSSAMPQGTQTGMGSGMGMMGSGMGMMGSGMGMGQGMMAGTMGSGAGMSSGTLLGSFASSILTVLTVLAVIALFVGLIGFAYKYVKKFPQKASNQ</sequence>
<protein>
    <submittedName>
        <fullName evidence="2">Uncharacterized protein</fullName>
    </submittedName>
</protein>
<dbReference type="EMBL" id="JBHSHC010000050">
    <property type="protein sequence ID" value="MFC4767140.1"/>
    <property type="molecule type" value="Genomic_DNA"/>
</dbReference>
<accession>A0ABV9PZB7</accession>
<dbReference type="RefSeq" id="WP_380025052.1">
    <property type="nucleotide sequence ID" value="NZ_JBHSHC010000050.1"/>
</dbReference>
<reference evidence="3" key="1">
    <citation type="journal article" date="2019" name="Int. J. Syst. Evol. Microbiol.">
        <title>The Global Catalogue of Microorganisms (GCM) 10K type strain sequencing project: providing services to taxonomists for standard genome sequencing and annotation.</title>
        <authorList>
            <consortium name="The Broad Institute Genomics Platform"/>
            <consortium name="The Broad Institute Genome Sequencing Center for Infectious Disease"/>
            <person name="Wu L."/>
            <person name="Ma J."/>
        </authorList>
    </citation>
    <scope>NUCLEOTIDE SEQUENCE [LARGE SCALE GENOMIC DNA]</scope>
    <source>
        <strain evidence="3">WYCCWR 12678</strain>
    </source>
</reference>
<evidence type="ECO:0000256" key="1">
    <source>
        <dbReference type="SAM" id="Phobius"/>
    </source>
</evidence>
<dbReference type="Proteomes" id="UP001596002">
    <property type="component" value="Unassembled WGS sequence"/>
</dbReference>
<name>A0ABV9PZB7_9BACL</name>
<evidence type="ECO:0000313" key="2">
    <source>
        <dbReference type="EMBL" id="MFC4767140.1"/>
    </source>
</evidence>
<gene>
    <name evidence="2" type="ORF">ACFO8Q_07155</name>
</gene>
<proteinExistence type="predicted"/>
<keyword evidence="1" id="KW-1133">Transmembrane helix</keyword>